<dbReference type="InterPro" id="IPR036837">
    <property type="entry name" value="Cation_efflux_CTD_sf"/>
</dbReference>
<keyword evidence="2" id="KW-0813">Transport</keyword>
<evidence type="ECO:0000256" key="2">
    <source>
        <dbReference type="ARBA" id="ARBA00022448"/>
    </source>
</evidence>
<feature type="transmembrane region" description="Helical" evidence="7">
    <location>
        <begin position="247"/>
        <end position="265"/>
    </location>
</feature>
<dbReference type="SUPFAM" id="SSF160240">
    <property type="entry name" value="Cation efflux protein cytoplasmic domain-like"/>
    <property type="match status" value="1"/>
</dbReference>
<dbReference type="EMBL" id="BSDZ01000089">
    <property type="protein sequence ID" value="GLI69839.1"/>
    <property type="molecule type" value="Genomic_DNA"/>
</dbReference>
<feature type="domain" description="Cation efflux protein transmembrane" evidence="8">
    <location>
        <begin position="78"/>
        <end position="269"/>
    </location>
</feature>
<evidence type="ECO:0000256" key="6">
    <source>
        <dbReference type="SAM" id="MobiDB-lite"/>
    </source>
</evidence>
<feature type="compositionally biased region" description="Pro residues" evidence="6">
    <location>
        <begin position="393"/>
        <end position="405"/>
    </location>
</feature>
<feature type="transmembrane region" description="Helical" evidence="7">
    <location>
        <begin position="74"/>
        <end position="96"/>
    </location>
</feature>
<evidence type="ECO:0000259" key="8">
    <source>
        <dbReference type="Pfam" id="PF01545"/>
    </source>
</evidence>
<comment type="subcellular location">
    <subcellularLocation>
        <location evidence="1">Membrane</location>
        <topology evidence="1">Multi-pass membrane protein</topology>
    </subcellularLocation>
</comment>
<evidence type="ECO:0000313" key="12">
    <source>
        <dbReference type="EMBL" id="GLI69839.1"/>
    </source>
</evidence>
<evidence type="ECO:0000256" key="7">
    <source>
        <dbReference type="SAM" id="Phobius"/>
    </source>
</evidence>
<dbReference type="InterPro" id="IPR058533">
    <property type="entry name" value="Cation_efflux_TM"/>
</dbReference>
<dbReference type="SUPFAM" id="SSF161111">
    <property type="entry name" value="Cation efflux protein transmembrane domain-like"/>
    <property type="match status" value="1"/>
</dbReference>
<evidence type="ECO:0008006" key="14">
    <source>
        <dbReference type="Google" id="ProtNLM"/>
    </source>
</evidence>
<feature type="domain" description="Cation efflux protein cytoplasmic" evidence="9">
    <location>
        <begin position="278"/>
        <end position="351"/>
    </location>
</feature>
<evidence type="ECO:0000256" key="4">
    <source>
        <dbReference type="ARBA" id="ARBA00022989"/>
    </source>
</evidence>
<dbReference type="InterPro" id="IPR027470">
    <property type="entry name" value="Cation_efflux_CTD"/>
</dbReference>
<feature type="transmembrane region" description="Helical" evidence="7">
    <location>
        <begin position="102"/>
        <end position="122"/>
    </location>
</feature>
<dbReference type="PANTHER" id="PTHR43840:SF52">
    <property type="entry name" value="CATION EFFLUX FAMILY PROTEIN"/>
    <property type="match status" value="1"/>
</dbReference>
<keyword evidence="5 7" id="KW-0472">Membrane</keyword>
<evidence type="ECO:0000256" key="3">
    <source>
        <dbReference type="ARBA" id="ARBA00022692"/>
    </source>
</evidence>
<feature type="transmembrane region" description="Helical" evidence="7">
    <location>
        <begin position="180"/>
        <end position="201"/>
    </location>
</feature>
<protein>
    <recommendedName>
        <fullName evidence="14">Cation efflux protein cytoplasmic domain-containing protein</fullName>
    </recommendedName>
</protein>
<evidence type="ECO:0000259" key="9">
    <source>
        <dbReference type="Pfam" id="PF16916"/>
    </source>
</evidence>
<dbReference type="Pfam" id="PF01545">
    <property type="entry name" value="Cation_efflux"/>
    <property type="match status" value="1"/>
</dbReference>
<organism evidence="12 13">
    <name type="scientific">Volvox africanus</name>
    <dbReference type="NCBI Taxonomy" id="51714"/>
    <lineage>
        <taxon>Eukaryota</taxon>
        <taxon>Viridiplantae</taxon>
        <taxon>Chlorophyta</taxon>
        <taxon>core chlorophytes</taxon>
        <taxon>Chlorophyceae</taxon>
        <taxon>CS clade</taxon>
        <taxon>Chlamydomonadales</taxon>
        <taxon>Volvocaceae</taxon>
        <taxon>Volvox</taxon>
    </lineage>
</organism>
<dbReference type="InterPro" id="IPR027469">
    <property type="entry name" value="Cation_efflux_TMD_sf"/>
</dbReference>
<dbReference type="InterPro" id="IPR050291">
    <property type="entry name" value="CDF_Transporter"/>
</dbReference>
<dbReference type="EMBL" id="BSDZ01000009">
    <property type="protein sequence ID" value="GLI61224.1"/>
    <property type="molecule type" value="Genomic_DNA"/>
</dbReference>
<dbReference type="Gene3D" id="3.30.70.1350">
    <property type="entry name" value="Cation efflux protein, cytoplasmic domain"/>
    <property type="match status" value="1"/>
</dbReference>
<feature type="compositionally biased region" description="Low complexity" evidence="6">
    <location>
        <begin position="406"/>
        <end position="447"/>
    </location>
</feature>
<evidence type="ECO:0000313" key="11">
    <source>
        <dbReference type="EMBL" id="GLI69816.1"/>
    </source>
</evidence>
<comment type="caution">
    <text evidence="12">The sequence shown here is derived from an EMBL/GenBank/DDBJ whole genome shotgun (WGS) entry which is preliminary data.</text>
</comment>
<keyword evidence="4 7" id="KW-1133">Transmembrane helix</keyword>
<accession>A0ABQ5SJA9</accession>
<dbReference type="Proteomes" id="UP001165090">
    <property type="component" value="Unassembled WGS sequence"/>
</dbReference>
<dbReference type="EMBL" id="BSDZ01000088">
    <property type="protein sequence ID" value="GLI69816.1"/>
    <property type="molecule type" value="Genomic_DNA"/>
</dbReference>
<dbReference type="Gene3D" id="1.20.1510.10">
    <property type="entry name" value="Cation efflux protein transmembrane domain"/>
    <property type="match status" value="1"/>
</dbReference>
<keyword evidence="3 7" id="KW-0812">Transmembrane</keyword>
<feature type="transmembrane region" description="Helical" evidence="7">
    <location>
        <begin position="143"/>
        <end position="160"/>
    </location>
</feature>
<dbReference type="NCBIfam" id="TIGR01297">
    <property type="entry name" value="CDF"/>
    <property type="match status" value="1"/>
</dbReference>
<proteinExistence type="predicted"/>
<reference evidence="12" key="1">
    <citation type="submission" date="2022-12" db="EMBL/GenBank/DDBJ databases">
        <authorList>
            <person name="Yamamoto K."/>
            <person name="Nozaki H."/>
        </authorList>
    </citation>
    <scope>NUCLEOTIDE SEQUENCE</scope>
    <source>
        <strain evidence="12">NIES-4468</strain>
    </source>
</reference>
<keyword evidence="13" id="KW-1185">Reference proteome</keyword>
<evidence type="ECO:0000256" key="1">
    <source>
        <dbReference type="ARBA" id="ARBA00004141"/>
    </source>
</evidence>
<feature type="region of interest" description="Disordered" evidence="6">
    <location>
        <begin position="388"/>
        <end position="467"/>
    </location>
</feature>
<evidence type="ECO:0000313" key="10">
    <source>
        <dbReference type="EMBL" id="GLI61224.1"/>
    </source>
</evidence>
<reference evidence="12 13" key="2">
    <citation type="journal article" date="2023" name="IScience">
        <title>Expanded male sex-determining region conserved during the evolution of homothallism in the green alga Volvox.</title>
        <authorList>
            <person name="Yamamoto K."/>
            <person name="Matsuzaki R."/>
            <person name="Mahakham W."/>
            <person name="Heman W."/>
            <person name="Sekimoto H."/>
            <person name="Kawachi M."/>
            <person name="Minakuchi Y."/>
            <person name="Toyoda A."/>
            <person name="Nozaki H."/>
        </authorList>
    </citation>
    <scope>NUCLEOTIDE SEQUENCE [LARGE SCALE GENOMIC DNA]</scope>
    <source>
        <strain evidence="12 13">NIES-4468</strain>
    </source>
</reference>
<sequence length="467" mass="50684">MAQLCNSVASGQTISIVNPQAFLRNERSLHRNSRSLSLNGADVEAAPHLQEDNYVQSLPSATEDAEKFVRQIRIGINASWVVNIALLVVKIVAFVLSGSYAVLASAMDSLVDTLSQAVLALAEHQATRSNQRFPIGRTRISELAVLACAAIMFVSTAIVIREAIGCLVQGFHGHPSQVKAEAILFIVLGAATAFKLALWLYCRILMKNPIMLALAQDHLNDVMSNVAAIVGAAVSGFRPKYWYVDPLVALGMSLVIIWNWLVICWDQGQKIIGVEAPVEVVQQVKEVACSHHRDMALDRITAYHHGSNVVVEVDVVMPSDMSVRDSHDIALALQHKIEAIDTVERAFVHVDYEQRDLEEHKVERNLKLGEKDIMKPLPGYDLLPLLQHQQMKPPSPPPPPPPQPPRSLRLQQQSVLAVSSSSRLPSTSVVPIPAAVSSGSRGSSAGSPTVFVRPSLLPGIADGTPAS</sequence>
<evidence type="ECO:0000313" key="13">
    <source>
        <dbReference type="Proteomes" id="UP001165090"/>
    </source>
</evidence>
<dbReference type="Pfam" id="PF16916">
    <property type="entry name" value="ZT_dimer"/>
    <property type="match status" value="1"/>
</dbReference>
<evidence type="ECO:0000256" key="5">
    <source>
        <dbReference type="ARBA" id="ARBA00023136"/>
    </source>
</evidence>
<name>A0ABQ5SJA9_9CHLO</name>
<dbReference type="InterPro" id="IPR002524">
    <property type="entry name" value="Cation_efflux"/>
</dbReference>
<gene>
    <name evidence="10" type="ORF">VaNZ11_003511</name>
    <name evidence="11" type="ORF">VaNZ11_014520</name>
    <name evidence="12" type="ORF">VaNZ11_014543</name>
</gene>
<dbReference type="PANTHER" id="PTHR43840">
    <property type="entry name" value="MITOCHONDRIAL METAL TRANSPORTER 1-RELATED"/>
    <property type="match status" value="1"/>
</dbReference>